<dbReference type="InterPro" id="IPR051091">
    <property type="entry name" value="O-Glucosyltr/Glycosyltrsf_90"/>
</dbReference>
<feature type="transmembrane region" description="Helical" evidence="1">
    <location>
        <begin position="337"/>
        <end position="355"/>
    </location>
</feature>
<dbReference type="AlphaFoldDB" id="A0A9P8JCY1"/>
<keyword evidence="1" id="KW-0472">Membrane</keyword>
<evidence type="ECO:0000256" key="1">
    <source>
        <dbReference type="SAM" id="Phobius"/>
    </source>
</evidence>
<name>A0A9P8JCY1_AURME</name>
<evidence type="ECO:0000313" key="4">
    <source>
        <dbReference type="Proteomes" id="UP000779574"/>
    </source>
</evidence>
<proteinExistence type="predicted"/>
<evidence type="ECO:0000313" key="3">
    <source>
        <dbReference type="EMBL" id="KAG9696816.1"/>
    </source>
</evidence>
<feature type="non-terminal residue" evidence="3">
    <location>
        <position position="1"/>
    </location>
</feature>
<dbReference type="Pfam" id="PF05686">
    <property type="entry name" value="Glyco_transf_90"/>
    <property type="match status" value="1"/>
</dbReference>
<dbReference type="SMART" id="SM00672">
    <property type="entry name" value="CAP10"/>
    <property type="match status" value="1"/>
</dbReference>
<feature type="transmembrane region" description="Helical" evidence="1">
    <location>
        <begin position="274"/>
        <end position="293"/>
    </location>
</feature>
<dbReference type="Proteomes" id="UP000779574">
    <property type="component" value="Unassembled WGS sequence"/>
</dbReference>
<dbReference type="PANTHER" id="PTHR12203">
    <property type="entry name" value="KDEL LYS-ASP-GLU-LEU CONTAINING - RELATED"/>
    <property type="match status" value="1"/>
</dbReference>
<reference evidence="3" key="1">
    <citation type="journal article" date="2021" name="J Fungi (Basel)">
        <title>Virulence traits and population genomics of the black yeast Aureobasidium melanogenum.</title>
        <authorList>
            <person name="Cernosa A."/>
            <person name="Sun X."/>
            <person name="Gostincar C."/>
            <person name="Fang C."/>
            <person name="Gunde-Cimerman N."/>
            <person name="Song Z."/>
        </authorList>
    </citation>
    <scope>NUCLEOTIDE SEQUENCE</scope>
    <source>
        <strain evidence="3">EXF-9911</strain>
    </source>
</reference>
<dbReference type="EMBL" id="JAHFXF010000092">
    <property type="protein sequence ID" value="KAG9696816.1"/>
    <property type="molecule type" value="Genomic_DNA"/>
</dbReference>
<accession>A0A9P8JCY1</accession>
<dbReference type="OrthoDB" id="541052at2759"/>
<feature type="transmembrane region" description="Helical" evidence="1">
    <location>
        <begin position="299"/>
        <end position="316"/>
    </location>
</feature>
<sequence>MTLPGRVIQDNQQAVLLSTLLITVALALVGTSPQHSLTTSAVAWTGIWAYTRFRSNPSTTGESQGRILSWAAGVLLALSSVCERAVERGHIYWAKALLPVLVYVVVKVDAFGNARFISSTDTRSAEKSKNGDTRLLAVLTVSALVALSYASELRATLALGCCNAVLVAVVLSLLQSAHRETVSTSGPDDGVMSVSGLLSQPTVKKDTQQVLVDVSFAAAFAQWLSAFVLEEFSTRQFWFAFLPQQILMVVLGMIMVMIHVMLNRTMILAVDKCDQVTTASTFVVAALVAQLAADFSLGRLWFASICLLSLYAYLHDRLNSTTRHSAQDGRSNMRSRRLLTLLLLVSLALLAVFNFRDRLLARVVPDIPAAPAGPAAPWSPTLRDQDLSRPLQYNDTHVHPIEYLAKNAENDFSALLQRQSRTLEEAVAEYKRRYNIPPPPHFDKWFQFAKDRNVQLIDEFDTIYHSLLPFWGLKPVTIRRRVQEAIGFDGNNLIALMVRGGKVTHVRSGQEWQQKATIGMMDKFIQYLPDMDLAFNIHDEPRVVVPHDELSRLVEVAKNRNMPAALANPSPKDAFSPRPKDLNKGERVDEVKVTRFNVFAHQPTWIPSRLSCSPESPARALEEEITPDNIAAYAISELGFVYNDTAFSDVCNSPSFGTSHGFFDRPNAFNVVHDLVPVFSQSKMSSFQDILYPSPWYWYGKVTYDSHKDVEWEKKEGKLWWVGSTTGGFSRDGGWRRQHRQKFVHKLNAPDQAKIMYDAHLTSASSRDDKTADWQMRSVPRSDYAELMDVHFSHVGQCDPGDCDAQKEFFKIVPPADQQDAWKYKYLLDMDGNAFSGRFYAFLKSHSLVFKMAVFREWHAESLKPWIHYVPLSLRAEEALESVRYFGAEETGKSMAIEMAERGREWSNKVLRNEDFEVWFFRLLLEYGRLVDDNRESIGFGV</sequence>
<organism evidence="3 4">
    <name type="scientific">Aureobasidium melanogenum</name>
    <name type="common">Aureobasidium pullulans var. melanogenum</name>
    <dbReference type="NCBI Taxonomy" id="46634"/>
    <lineage>
        <taxon>Eukaryota</taxon>
        <taxon>Fungi</taxon>
        <taxon>Dikarya</taxon>
        <taxon>Ascomycota</taxon>
        <taxon>Pezizomycotina</taxon>
        <taxon>Dothideomycetes</taxon>
        <taxon>Dothideomycetidae</taxon>
        <taxon>Dothideales</taxon>
        <taxon>Saccotheciaceae</taxon>
        <taxon>Aureobasidium</taxon>
    </lineage>
</organism>
<dbReference type="InterPro" id="IPR006598">
    <property type="entry name" value="CAP10"/>
</dbReference>
<evidence type="ECO:0000259" key="2">
    <source>
        <dbReference type="SMART" id="SM00672"/>
    </source>
</evidence>
<gene>
    <name evidence="3" type="ORF">KCU76_g3451</name>
</gene>
<feature type="transmembrane region" description="Helical" evidence="1">
    <location>
        <begin position="241"/>
        <end position="262"/>
    </location>
</feature>
<keyword evidence="1" id="KW-1133">Transmembrane helix</keyword>
<protein>
    <submittedName>
        <fullName evidence="3">Glycosyltransferase family 90 protein</fullName>
    </submittedName>
</protein>
<comment type="caution">
    <text evidence="3">The sequence shown here is derived from an EMBL/GenBank/DDBJ whole genome shotgun (WGS) entry which is preliminary data.</text>
</comment>
<dbReference type="PANTHER" id="PTHR12203:SF104">
    <property type="entry name" value="PROTEIN CAP1, PUTATIVE (AFU_ORTHOLOGUE AFUA_1G05595)-RELATED"/>
    <property type="match status" value="1"/>
</dbReference>
<keyword evidence="1" id="KW-0812">Transmembrane</keyword>
<reference evidence="3" key="2">
    <citation type="submission" date="2021-08" db="EMBL/GenBank/DDBJ databases">
        <authorList>
            <person name="Gostincar C."/>
            <person name="Sun X."/>
            <person name="Song Z."/>
            <person name="Gunde-Cimerman N."/>
        </authorList>
    </citation>
    <scope>NUCLEOTIDE SEQUENCE</scope>
    <source>
        <strain evidence="3">EXF-9911</strain>
    </source>
</reference>
<feature type="domain" description="Glycosyl transferase CAP10" evidence="2">
    <location>
        <begin position="634"/>
        <end position="934"/>
    </location>
</feature>